<dbReference type="SMART" id="SM00034">
    <property type="entry name" value="CLECT"/>
    <property type="match status" value="1"/>
</dbReference>
<keyword evidence="3" id="KW-0245">EGF-like domain</keyword>
<feature type="region of interest" description="Disordered" evidence="15">
    <location>
        <begin position="351"/>
        <end position="373"/>
    </location>
</feature>
<keyword evidence="10 16" id="KW-1133">Transmembrane helix</keyword>
<keyword evidence="7" id="KW-0430">Lectin</keyword>
<keyword evidence="6" id="KW-0732">Signal</keyword>
<evidence type="ECO:0000256" key="16">
    <source>
        <dbReference type="SAM" id="Phobius"/>
    </source>
</evidence>
<evidence type="ECO:0000256" key="3">
    <source>
        <dbReference type="ARBA" id="ARBA00022536"/>
    </source>
</evidence>
<accession>A0A665WGE2</accession>
<evidence type="ECO:0000256" key="7">
    <source>
        <dbReference type="ARBA" id="ARBA00022734"/>
    </source>
</evidence>
<dbReference type="InterPro" id="IPR016186">
    <property type="entry name" value="C-type_lectin-like/link_sf"/>
</dbReference>
<name>A0A665WGE2_ECHNA</name>
<dbReference type="InterPro" id="IPR000742">
    <property type="entry name" value="EGF"/>
</dbReference>
<gene>
    <name evidence="18" type="primary">LOC115037759</name>
</gene>
<dbReference type="PANTHER" id="PTHR14789">
    <property type="entry name" value="CHONDROLECTIN VARIANT CHODLFDELTAE"/>
    <property type="match status" value="1"/>
</dbReference>
<evidence type="ECO:0000256" key="9">
    <source>
        <dbReference type="ARBA" id="ARBA00022974"/>
    </source>
</evidence>
<evidence type="ECO:0000256" key="2">
    <source>
        <dbReference type="ARBA" id="ARBA00019822"/>
    </source>
</evidence>
<feature type="compositionally biased region" description="Basic and acidic residues" evidence="15">
    <location>
        <begin position="356"/>
        <end position="365"/>
    </location>
</feature>
<evidence type="ECO:0000256" key="10">
    <source>
        <dbReference type="ARBA" id="ARBA00022989"/>
    </source>
</evidence>
<evidence type="ECO:0000313" key="19">
    <source>
        <dbReference type="Proteomes" id="UP000472264"/>
    </source>
</evidence>
<dbReference type="InterPro" id="IPR051505">
    <property type="entry name" value="C-type_lectin_domain"/>
</dbReference>
<keyword evidence="5 16" id="KW-0812">Transmembrane</keyword>
<reference evidence="18" key="3">
    <citation type="submission" date="2025-09" db="UniProtKB">
        <authorList>
            <consortium name="Ensembl"/>
        </authorList>
    </citation>
    <scope>IDENTIFICATION</scope>
</reference>
<dbReference type="GO" id="GO:0004888">
    <property type="term" value="F:transmembrane signaling receptor activity"/>
    <property type="evidence" value="ECO:0007669"/>
    <property type="project" value="InterPro"/>
</dbReference>
<dbReference type="GO" id="GO:0030246">
    <property type="term" value="F:carbohydrate binding"/>
    <property type="evidence" value="ECO:0007669"/>
    <property type="project" value="UniProtKB-KW"/>
</dbReference>
<proteinExistence type="predicted"/>
<evidence type="ECO:0000256" key="1">
    <source>
        <dbReference type="ARBA" id="ARBA00004479"/>
    </source>
</evidence>
<keyword evidence="9" id="KW-0325">Glycoprotein</keyword>
<keyword evidence="9" id="KW-0654">Proteoglycan</keyword>
<dbReference type="AlphaFoldDB" id="A0A665WGE2"/>
<dbReference type="PANTHER" id="PTHR14789:SF9">
    <property type="entry name" value="THROMBOMODULIN"/>
    <property type="match status" value="1"/>
</dbReference>
<dbReference type="SUPFAM" id="SSF56436">
    <property type="entry name" value="C-type lectin-like"/>
    <property type="match status" value="1"/>
</dbReference>
<evidence type="ECO:0000256" key="13">
    <source>
        <dbReference type="ARBA" id="ARBA00045242"/>
    </source>
</evidence>
<feature type="transmembrane region" description="Helical" evidence="16">
    <location>
        <begin position="319"/>
        <end position="340"/>
    </location>
</feature>
<keyword evidence="11 16" id="KW-0472">Membrane</keyword>
<dbReference type="Pfam" id="PF00059">
    <property type="entry name" value="Lectin_C"/>
    <property type="match status" value="1"/>
</dbReference>
<dbReference type="InterPro" id="IPR016187">
    <property type="entry name" value="CTDL_fold"/>
</dbReference>
<dbReference type="InterPro" id="IPR001304">
    <property type="entry name" value="C-type_lectin-like"/>
</dbReference>
<dbReference type="PROSITE" id="PS50041">
    <property type="entry name" value="C_TYPE_LECTIN_2"/>
    <property type="match status" value="1"/>
</dbReference>
<evidence type="ECO:0000313" key="18">
    <source>
        <dbReference type="Ensembl" id="ENSENLP00000043033.1"/>
    </source>
</evidence>
<evidence type="ECO:0000256" key="11">
    <source>
        <dbReference type="ARBA" id="ARBA00023136"/>
    </source>
</evidence>
<comment type="subunit">
    <text evidence="14">Interacts with ITGAL, ITGAM and ITGB2. Interacts with thrombin/F2; this interaction switches the specificity of thrombin from a procoagulant to an anticoagulant and antifibrinolytic protease. Interacts with ANGP1 and ANGP2; these interactions significantly inhibit the generation of activated PC and TAFIa/CPB2 by the thrombin/thrombomodulin complex. Interacts with PF4; this interaction enhances generation of activated protein C. Interacts with HMGB1; this interaction inhibits HMGB1 inflammatory activity.</text>
</comment>
<dbReference type="Proteomes" id="UP000472264">
    <property type="component" value="Chromosome 24"/>
</dbReference>
<evidence type="ECO:0000256" key="4">
    <source>
        <dbReference type="ARBA" id="ARBA00022553"/>
    </source>
</evidence>
<dbReference type="PROSITE" id="PS00010">
    <property type="entry name" value="ASX_HYDROXYL"/>
    <property type="match status" value="1"/>
</dbReference>
<protein>
    <recommendedName>
        <fullName evidence="2">Thrombomodulin</fullName>
    </recommendedName>
</protein>
<dbReference type="SUPFAM" id="SSF57196">
    <property type="entry name" value="EGF/Laminin"/>
    <property type="match status" value="1"/>
</dbReference>
<dbReference type="PROSITE" id="PS01186">
    <property type="entry name" value="EGF_2"/>
    <property type="match status" value="1"/>
</dbReference>
<dbReference type="Pfam" id="PF07645">
    <property type="entry name" value="EGF_CA"/>
    <property type="match status" value="1"/>
</dbReference>
<dbReference type="SUPFAM" id="SSF57184">
    <property type="entry name" value="Growth factor receptor domain"/>
    <property type="match status" value="1"/>
</dbReference>
<organism evidence="18 19">
    <name type="scientific">Echeneis naucrates</name>
    <name type="common">Live sharksucker</name>
    <dbReference type="NCBI Taxonomy" id="173247"/>
    <lineage>
        <taxon>Eukaryota</taxon>
        <taxon>Metazoa</taxon>
        <taxon>Chordata</taxon>
        <taxon>Craniata</taxon>
        <taxon>Vertebrata</taxon>
        <taxon>Euteleostomi</taxon>
        <taxon>Actinopterygii</taxon>
        <taxon>Neopterygii</taxon>
        <taxon>Teleostei</taxon>
        <taxon>Neoteleostei</taxon>
        <taxon>Acanthomorphata</taxon>
        <taxon>Carangaria</taxon>
        <taxon>Carangiformes</taxon>
        <taxon>Echeneidae</taxon>
        <taxon>Echeneis</taxon>
    </lineage>
</organism>
<evidence type="ECO:0000256" key="5">
    <source>
        <dbReference type="ARBA" id="ARBA00022692"/>
    </source>
</evidence>
<evidence type="ECO:0000259" key="17">
    <source>
        <dbReference type="PROSITE" id="PS50041"/>
    </source>
</evidence>
<dbReference type="Ensembl" id="ENSENLT00000044128.1">
    <property type="protein sequence ID" value="ENSENLP00000043033.1"/>
    <property type="gene ID" value="ENSENLG00000018382.1"/>
</dbReference>
<dbReference type="GO" id="GO:0016020">
    <property type="term" value="C:membrane"/>
    <property type="evidence" value="ECO:0007669"/>
    <property type="project" value="UniProtKB-SubCell"/>
</dbReference>
<dbReference type="SMART" id="SM00179">
    <property type="entry name" value="EGF_CA"/>
    <property type="match status" value="3"/>
</dbReference>
<keyword evidence="8" id="KW-0677">Repeat</keyword>
<dbReference type="SMART" id="SM00181">
    <property type="entry name" value="EGF"/>
    <property type="match status" value="3"/>
</dbReference>
<evidence type="ECO:0000256" key="8">
    <source>
        <dbReference type="ARBA" id="ARBA00022737"/>
    </source>
</evidence>
<dbReference type="InterPro" id="IPR015149">
    <property type="entry name" value="Tme5_EGF-like"/>
</dbReference>
<dbReference type="InterPro" id="IPR049883">
    <property type="entry name" value="NOTCH1_EGF-like"/>
</dbReference>
<reference evidence="18" key="2">
    <citation type="submission" date="2025-08" db="UniProtKB">
        <authorList>
            <consortium name="Ensembl"/>
        </authorList>
    </citation>
    <scope>IDENTIFICATION</scope>
</reference>
<dbReference type="Pfam" id="PF09064">
    <property type="entry name" value="EGF_Tme5"/>
    <property type="match status" value="1"/>
</dbReference>
<evidence type="ECO:0000256" key="15">
    <source>
        <dbReference type="SAM" id="MobiDB-lite"/>
    </source>
</evidence>
<keyword evidence="4" id="KW-0597">Phosphoprotein</keyword>
<dbReference type="Gene3D" id="2.10.25.10">
    <property type="entry name" value="Laminin"/>
    <property type="match status" value="3"/>
</dbReference>
<dbReference type="PRINTS" id="PR00907">
    <property type="entry name" value="THRMBOMODULN"/>
</dbReference>
<evidence type="ECO:0000256" key="14">
    <source>
        <dbReference type="ARBA" id="ARBA00046453"/>
    </source>
</evidence>
<dbReference type="PROSITE" id="PS01187">
    <property type="entry name" value="EGF_CA"/>
    <property type="match status" value="1"/>
</dbReference>
<keyword evidence="12" id="KW-1015">Disulfide bond</keyword>
<keyword evidence="19" id="KW-1185">Reference proteome</keyword>
<evidence type="ECO:0000256" key="12">
    <source>
        <dbReference type="ARBA" id="ARBA00023157"/>
    </source>
</evidence>
<dbReference type="GO" id="GO:0005509">
    <property type="term" value="F:calcium ion binding"/>
    <property type="evidence" value="ECO:0007669"/>
    <property type="project" value="InterPro"/>
</dbReference>
<evidence type="ECO:0000256" key="6">
    <source>
        <dbReference type="ARBA" id="ARBA00022729"/>
    </source>
</evidence>
<comment type="subcellular location">
    <subcellularLocation>
        <location evidence="1">Membrane</location>
        <topology evidence="1">Single-pass type I membrane protein</topology>
    </subcellularLocation>
</comment>
<dbReference type="InterPro" id="IPR018097">
    <property type="entry name" value="EGF_Ca-bd_CS"/>
</dbReference>
<sequence length="373" mass="40732">MCVKIVRSKMNDVTRLFVVVLVSVMGRPGGTEQSSNYCIGNQCFWLISDPGDFSAAEGQCEHHGGHLMTLRSSVSHDTLSMLVGNLTGRFWIGLHRKSGCPDTSAGLRGFSWVTEDEESDFFNWAPGLDSSCSAPRCVSVSKESDFKWIQEPCGGRAAGFLCEYSFTEPCKSLAVEGGCEHKCCHNTPGSYFCSCYDGYQVDPHSPNKCRLYCGKPECPALCDPNNAFQCYCPDGYVIEERVDGQVCLDFNECVSNFCDQLCTNTLGSYVCSCSDGYRLEGQYQCVKVDDGETDGSTVTPAASTAYIPEPTRQPSGVSVGAFVGIILCTVFFIVLVVFLVHHMLNRRGKMESSGALKEKEDEAHSLHCVSSDA</sequence>
<reference evidence="18" key="1">
    <citation type="submission" date="2021-04" db="EMBL/GenBank/DDBJ databases">
        <authorList>
            <consortium name="Wellcome Sanger Institute Data Sharing"/>
        </authorList>
    </citation>
    <scope>NUCLEOTIDE SEQUENCE [LARGE SCALE GENOMIC DNA]</scope>
</reference>
<feature type="domain" description="C-type lectin" evidence="17">
    <location>
        <begin position="39"/>
        <end position="153"/>
    </location>
</feature>
<dbReference type="Gene3D" id="3.10.100.10">
    <property type="entry name" value="Mannose-Binding Protein A, subunit A"/>
    <property type="match status" value="1"/>
</dbReference>
<dbReference type="InterPro" id="IPR009030">
    <property type="entry name" value="Growth_fac_rcpt_cys_sf"/>
</dbReference>
<dbReference type="InterPro" id="IPR000152">
    <property type="entry name" value="EGF-type_Asp/Asn_hydroxyl_site"/>
</dbReference>
<comment type="function">
    <text evidence="13">Endothelial cell receptor that plays a critical role in regulating several physiological processes including hemostasis, coagulation, fibrinolysis, inflammation, and angiogenesis. Acts as a cofactor for thrombin activation of protein C/PROC on the surface of vascular endothelial cells leading to initiation of the activated protein C anticoagulant pathway. Also accelerates the activation of the plasma carboxypeptidase B2/CPB2, which catalyzes removal of C-terminal basic amino acids from its substrates including kinins or anaphylatoxins leading to fibrinolysis inhibition. Plays critical protective roles in changing the cleavage specificity of protease-activated receptor 1/PAR1, inhibiting endothelial cell permeability and inflammation. Suppresses inflammation distinctly from its anticoagulant cofactor activity by sequestering HMGB1 thereby preventing it from engaging cellular receptors such as RAGE and contributing to the inflammatory response.</text>
</comment>
<dbReference type="InterPro" id="IPR001881">
    <property type="entry name" value="EGF-like_Ca-bd_dom"/>
</dbReference>